<dbReference type="Pfam" id="PF13602">
    <property type="entry name" value="ADH_zinc_N_2"/>
    <property type="match status" value="1"/>
</dbReference>
<dbReference type="AlphaFoldDB" id="A0A0C5GAR1"/>
<dbReference type="GO" id="GO:0070402">
    <property type="term" value="F:NADPH binding"/>
    <property type="evidence" value="ECO:0007669"/>
    <property type="project" value="TreeGrafter"/>
</dbReference>
<dbReference type="STRING" id="477245.TU94_32390"/>
<evidence type="ECO:0000313" key="5">
    <source>
        <dbReference type="Proteomes" id="UP000032234"/>
    </source>
</evidence>
<feature type="domain" description="Enoyl reductase (ER)" evidence="3">
    <location>
        <begin position="10"/>
        <end position="311"/>
    </location>
</feature>
<keyword evidence="1" id="KW-0521">NADP</keyword>
<evidence type="ECO:0000259" key="3">
    <source>
        <dbReference type="SMART" id="SM00829"/>
    </source>
</evidence>
<dbReference type="Gene3D" id="3.90.180.10">
    <property type="entry name" value="Medium-chain alcohol dehydrogenases, catalytic domain"/>
    <property type="match status" value="1"/>
</dbReference>
<dbReference type="PANTHER" id="PTHR48106">
    <property type="entry name" value="QUINONE OXIDOREDUCTASE PIG3-RELATED"/>
    <property type="match status" value="1"/>
</dbReference>
<dbReference type="Pfam" id="PF08240">
    <property type="entry name" value="ADH_N"/>
    <property type="match status" value="1"/>
</dbReference>
<evidence type="ECO:0000256" key="1">
    <source>
        <dbReference type="ARBA" id="ARBA00022857"/>
    </source>
</evidence>
<dbReference type="OrthoDB" id="9787435at2"/>
<dbReference type="Gene3D" id="3.40.50.720">
    <property type="entry name" value="NAD(P)-binding Rossmann-like Domain"/>
    <property type="match status" value="1"/>
</dbReference>
<dbReference type="Proteomes" id="UP000032234">
    <property type="component" value="Chromosome"/>
</dbReference>
<dbReference type="SUPFAM" id="SSF51735">
    <property type="entry name" value="NAD(P)-binding Rossmann-fold domains"/>
    <property type="match status" value="1"/>
</dbReference>
<sequence length="316" mass="32395">MKAIGVYEFGGPDVLRVLDLPEPQAGPGEVRIRVHAAAVSPTDVLLRTGGHAVRMPGRRPPLIPGMDAAGVIDQLGPGADGRLALGQRVVALVLFTGPHGGAYAEQIVVPATSVVPAPEGADFPEASTLLMNAMTARHALDVLSVPRHGTVAVTGAAGAVGGYTVELAKADGLTVIADAAERDVELVRGFGADHVVERGTGIAGQIRALVPEGVAGVVDGSVQTTEIVSAIADGGGLAELRGWSGPAERDIRVHPVMVADRINDTIGLDTLCRQAEKGVLTLRVAEVLPAAEAARAHRLLEAGGLRGRVVLDFSVT</sequence>
<dbReference type="InterPro" id="IPR020843">
    <property type="entry name" value="ER"/>
</dbReference>
<keyword evidence="5" id="KW-1185">Reference proteome</keyword>
<dbReference type="InterPro" id="IPR011032">
    <property type="entry name" value="GroES-like_sf"/>
</dbReference>
<gene>
    <name evidence="4" type="ORF">TU94_32390</name>
</gene>
<dbReference type="GO" id="GO:0016651">
    <property type="term" value="F:oxidoreductase activity, acting on NAD(P)H"/>
    <property type="evidence" value="ECO:0007669"/>
    <property type="project" value="TreeGrafter"/>
</dbReference>
<dbReference type="RefSeq" id="WP_044387142.1">
    <property type="nucleotide sequence ID" value="NZ_CP010849.1"/>
</dbReference>
<organism evidence="4 5">
    <name type="scientific">Streptomyces cyaneogriseus subsp. noncyanogenus</name>
    <dbReference type="NCBI Taxonomy" id="477245"/>
    <lineage>
        <taxon>Bacteria</taxon>
        <taxon>Bacillati</taxon>
        <taxon>Actinomycetota</taxon>
        <taxon>Actinomycetes</taxon>
        <taxon>Kitasatosporales</taxon>
        <taxon>Streptomycetaceae</taxon>
        <taxon>Streptomyces</taxon>
    </lineage>
</organism>
<dbReference type="KEGG" id="scw:TU94_32390"/>
<protein>
    <submittedName>
        <fullName evidence="4">Alcohol dehydrogenase</fullName>
    </submittedName>
</protein>
<evidence type="ECO:0000256" key="2">
    <source>
        <dbReference type="ARBA" id="ARBA00023002"/>
    </source>
</evidence>
<dbReference type="PANTHER" id="PTHR48106:SF18">
    <property type="entry name" value="QUINONE OXIDOREDUCTASE PIG3"/>
    <property type="match status" value="1"/>
</dbReference>
<dbReference type="SUPFAM" id="SSF50129">
    <property type="entry name" value="GroES-like"/>
    <property type="match status" value="1"/>
</dbReference>
<accession>A0A0C5GAR1</accession>
<reference evidence="4 5" key="1">
    <citation type="submission" date="2015-02" db="EMBL/GenBank/DDBJ databases">
        <title>Genome sequence of thermotolerant Streptomyces cyaneogriseus subsp. Noncyanogenus NMWT1, the producer of nematocidal antibiotics nemadectin.</title>
        <authorList>
            <person name="Wang H."/>
            <person name="Li C."/>
            <person name="Xiang W."/>
            <person name="Wang X."/>
        </authorList>
    </citation>
    <scope>NUCLEOTIDE SEQUENCE [LARGE SCALE GENOMIC DNA]</scope>
    <source>
        <strain evidence="4 5">NMWT 1</strain>
    </source>
</reference>
<keyword evidence="2" id="KW-0560">Oxidoreductase</keyword>
<dbReference type="HOGENOM" id="CLU_026673_3_3_11"/>
<name>A0A0C5GAR1_9ACTN</name>
<dbReference type="EMBL" id="CP010849">
    <property type="protein sequence ID" value="AJP05404.1"/>
    <property type="molecule type" value="Genomic_DNA"/>
</dbReference>
<proteinExistence type="predicted"/>
<evidence type="ECO:0000313" key="4">
    <source>
        <dbReference type="EMBL" id="AJP05404.1"/>
    </source>
</evidence>
<dbReference type="SMART" id="SM00829">
    <property type="entry name" value="PKS_ER"/>
    <property type="match status" value="1"/>
</dbReference>
<dbReference type="CDD" id="cd05289">
    <property type="entry name" value="MDR_like_2"/>
    <property type="match status" value="1"/>
</dbReference>
<dbReference type="PATRIC" id="fig|477245.3.peg.6912"/>
<dbReference type="InterPro" id="IPR013154">
    <property type="entry name" value="ADH-like_N"/>
</dbReference>
<dbReference type="InterPro" id="IPR036291">
    <property type="entry name" value="NAD(P)-bd_dom_sf"/>
</dbReference>